<accession>A0A7G3WH30</accession>
<evidence type="ECO:0000313" key="2">
    <source>
        <dbReference type="Proteomes" id="UP000516780"/>
    </source>
</evidence>
<reference evidence="1 2" key="1">
    <citation type="journal article" date="2020" name="Microb. Ecol.">
        <title>Novel Virus on Filamentous Arthronema africanum Cyanobacterium.</title>
        <authorList>
            <person name="Petrzik K."/>
            <person name="Lukavsky J."/>
            <person name="Koloniuk I."/>
        </authorList>
    </citation>
    <scope>NUCLEOTIDE SEQUENCE [LARGE SCALE GENOMIC DNA]</scope>
</reference>
<organism evidence="1 2">
    <name type="scientific">Arthronema virus TR020</name>
    <dbReference type="NCBI Taxonomy" id="2736280"/>
    <lineage>
        <taxon>Viruses</taxon>
        <taxon>Duplodnaviria</taxon>
        <taxon>Heunggongvirae</taxon>
        <taxon>Uroviricota</taxon>
        <taxon>Caudoviricetes</taxon>
        <taxon>Saffermanviridae</taxon>
        <taxon>Arthrovirus</taxon>
        <taxon>Arthrovirus TR020</taxon>
    </lineage>
</organism>
<proteinExistence type="predicted"/>
<evidence type="ECO:0000313" key="1">
    <source>
        <dbReference type="EMBL" id="QKE60828.1"/>
    </source>
</evidence>
<keyword evidence="2" id="KW-1185">Reference proteome</keyword>
<name>A0A7G3WH30_9CAUD</name>
<dbReference type="EMBL" id="MT457475">
    <property type="protein sequence ID" value="QKE60828.1"/>
    <property type="molecule type" value="Genomic_DNA"/>
</dbReference>
<dbReference type="Proteomes" id="UP000516780">
    <property type="component" value="Segment"/>
</dbReference>
<sequence>MRFLRRILNARDTYYVQELDSGEQVVMDSDGHIVGDWEDVEAAQEESKDR</sequence>
<protein>
    <submittedName>
        <fullName evidence="1">Uncharacterized protein</fullName>
    </submittedName>
</protein>